<dbReference type="EMBL" id="CP000934">
    <property type="protein sequence ID" value="ACE84107.1"/>
    <property type="molecule type" value="Genomic_DNA"/>
</dbReference>
<dbReference type="AlphaFoldDB" id="B3PCE6"/>
<dbReference type="RefSeq" id="WP_012486900.1">
    <property type="nucleotide sequence ID" value="NC_010995.1"/>
</dbReference>
<accession>B3PCE6</accession>
<organism evidence="2 3">
    <name type="scientific">Cellvibrio japonicus (strain Ueda107)</name>
    <name type="common">Pseudomonas fluorescens subsp. cellulosa</name>
    <dbReference type="NCBI Taxonomy" id="498211"/>
    <lineage>
        <taxon>Bacteria</taxon>
        <taxon>Pseudomonadati</taxon>
        <taxon>Pseudomonadota</taxon>
        <taxon>Gammaproteobacteria</taxon>
        <taxon>Cellvibrionales</taxon>
        <taxon>Cellvibrionaceae</taxon>
        <taxon>Cellvibrio</taxon>
    </lineage>
</organism>
<dbReference type="OrthoDB" id="9816400at2"/>
<feature type="signal peptide" evidence="1">
    <location>
        <begin position="1"/>
        <end position="28"/>
    </location>
</feature>
<keyword evidence="3" id="KW-1185">Reference proteome</keyword>
<reference evidence="2 3" key="1">
    <citation type="journal article" date="2008" name="J. Bacteriol.">
        <title>Insights into plant cell wall degradation from the genome sequence of the soil bacterium Cellvibrio japonicus.</title>
        <authorList>
            <person name="Deboy R.T."/>
            <person name="Mongodin E.F."/>
            <person name="Fouts D.E."/>
            <person name="Tailford L.E."/>
            <person name="Khouri H."/>
            <person name="Emerson J.B."/>
            <person name="Mohamoud Y."/>
            <person name="Watkins K."/>
            <person name="Henrissat B."/>
            <person name="Gilbert H.J."/>
            <person name="Nelson K.E."/>
        </authorList>
    </citation>
    <scope>NUCLEOTIDE SEQUENCE [LARGE SCALE GENOMIC DNA]</scope>
    <source>
        <strain evidence="2 3">Ueda107</strain>
    </source>
</reference>
<sequence length="218" mass="24271">MKSTFAINNLLIQSLFFLLMLFSIGSAAQQAEQSFTTAYRYDLKGRVTGIIKSDPDGSGPLRLAAIRNTYHTNGLLASVETGELSVWLNEYYRPADWGSFFTITVTKGYEYDNFGRKTKEYIRGANGIIESLIQISYNSQGLVFCKAVRMNKNAYSSLPASACTQSALGSEGPDRITRYTYDTLDQITQEERGIGTTLTQVYGKHLTNSTLPTIPFFN</sequence>
<protein>
    <recommendedName>
        <fullName evidence="4">YD repeat protein</fullName>
    </recommendedName>
</protein>
<evidence type="ECO:0000256" key="1">
    <source>
        <dbReference type="SAM" id="SignalP"/>
    </source>
</evidence>
<evidence type="ECO:0008006" key="4">
    <source>
        <dbReference type="Google" id="ProtNLM"/>
    </source>
</evidence>
<evidence type="ECO:0000313" key="3">
    <source>
        <dbReference type="Proteomes" id="UP000001036"/>
    </source>
</evidence>
<dbReference type="STRING" id="498211.CJA_1263"/>
<dbReference type="KEGG" id="cja:CJA_1263"/>
<proteinExistence type="predicted"/>
<dbReference type="Proteomes" id="UP000001036">
    <property type="component" value="Chromosome"/>
</dbReference>
<keyword evidence="1" id="KW-0732">Signal</keyword>
<dbReference type="eggNOG" id="COG3209">
    <property type="taxonomic scope" value="Bacteria"/>
</dbReference>
<feature type="chain" id="PRO_5002793919" description="YD repeat protein" evidence="1">
    <location>
        <begin position="29"/>
        <end position="218"/>
    </location>
</feature>
<dbReference type="HOGENOM" id="CLU_1265058_0_0_6"/>
<dbReference type="Gene3D" id="2.180.10.10">
    <property type="entry name" value="RHS repeat-associated core"/>
    <property type="match status" value="1"/>
</dbReference>
<name>B3PCE6_CELJU</name>
<evidence type="ECO:0000313" key="2">
    <source>
        <dbReference type="EMBL" id="ACE84107.1"/>
    </source>
</evidence>
<gene>
    <name evidence="2" type="ordered locus">CJA_1263</name>
</gene>